<proteinExistence type="inferred from homology"/>
<evidence type="ECO:0000256" key="5">
    <source>
        <dbReference type="ARBA" id="ARBA00017611"/>
    </source>
</evidence>
<evidence type="ECO:0000256" key="3">
    <source>
        <dbReference type="ARBA" id="ARBA00004922"/>
    </source>
</evidence>
<comment type="caution">
    <text evidence="12">The sequence shown here is derived from an EMBL/GenBank/DDBJ whole genome shotgun (WGS) entry which is preliminary data.</text>
</comment>
<evidence type="ECO:0000256" key="2">
    <source>
        <dbReference type="ARBA" id="ARBA00004115"/>
    </source>
</evidence>
<comment type="pathway">
    <text evidence="3 11">Protein modification; protein glycosylation.</text>
</comment>
<comment type="similarity">
    <text evidence="4 11">Belongs to the OST1 family.</text>
</comment>
<evidence type="ECO:0000313" key="13">
    <source>
        <dbReference type="Proteomes" id="UP001217089"/>
    </source>
</evidence>
<evidence type="ECO:0000256" key="11">
    <source>
        <dbReference type="RuleBase" id="RU361143"/>
    </source>
</evidence>
<comment type="function">
    <text evidence="1 11">Subunit of the oligosaccharyl transferase (OST) complex that catalyzes the initial transfer of a defined glycan (Glc(3)Man(9)GlcNAc(2) in eukaryotes) from the lipid carrier dolichol-pyrophosphate to an asparagine residue within an Asn-X-Ser/Thr consensus motif in nascent polypeptide chains, the first step in protein N-glycosylation. N-glycosylation occurs cotranslationally and the complex associates with the Sec61 complex at the channel-forming translocon complex that mediates protein translocation across the endoplasmic reticulum (ER). All subunits are required for a maximal enzyme activity.</text>
</comment>
<feature type="transmembrane region" description="Helical" evidence="11">
    <location>
        <begin position="100"/>
        <end position="119"/>
    </location>
</feature>
<keyword evidence="13" id="KW-1185">Reference proteome</keyword>
<name>A0ABQ9E802_TEGGR</name>
<keyword evidence="10 11" id="KW-0472">Membrane</keyword>
<evidence type="ECO:0000313" key="12">
    <source>
        <dbReference type="EMBL" id="KAJ8301489.1"/>
    </source>
</evidence>
<keyword evidence="9 11" id="KW-1133">Transmembrane helix</keyword>
<evidence type="ECO:0000256" key="10">
    <source>
        <dbReference type="ARBA" id="ARBA00023136"/>
    </source>
</evidence>
<accession>A0ABQ9E802</accession>
<sequence>MHYSATYICSVSYQRIYCQVCIIQLHISILCPNRESTVKGISLKTPYSVKRGEDELHYTYLDTVGRPVIVAYKTNLVDAHIQDFEVHYSFQKMMLLQEPLLVVGAFYLLFLMVIFYVRIDFSITKDEAKESRMRVASLCEDVQSTQDKRSALYQSYDDAINKFKSQKDNASFVSSKKKIDADYKQLTQHIQSLYTQLKTEGGRTTEVRWSVQGSDKLSYNIS</sequence>
<reference evidence="12 13" key="1">
    <citation type="submission" date="2022-12" db="EMBL/GenBank/DDBJ databases">
        <title>Chromosome-level genome of Tegillarca granosa.</title>
        <authorList>
            <person name="Kim J."/>
        </authorList>
    </citation>
    <scope>NUCLEOTIDE SEQUENCE [LARGE SCALE GENOMIC DNA]</scope>
    <source>
        <strain evidence="12">Teg-2019</strain>
        <tissue evidence="12">Adductor muscle</tissue>
    </source>
</reference>
<gene>
    <name evidence="12" type="ORF">KUTeg_020476</name>
</gene>
<evidence type="ECO:0000256" key="1">
    <source>
        <dbReference type="ARBA" id="ARBA00002791"/>
    </source>
</evidence>
<dbReference type="PANTHER" id="PTHR21049:SF0">
    <property type="entry name" value="DOLICHYL-DIPHOSPHOOLIGOSACCHARIDE--PROTEIN GLYCOSYLTRANSFERASE SUBUNIT 1"/>
    <property type="match status" value="1"/>
</dbReference>
<keyword evidence="8 11" id="KW-0256">Endoplasmic reticulum</keyword>
<evidence type="ECO:0000256" key="9">
    <source>
        <dbReference type="ARBA" id="ARBA00022989"/>
    </source>
</evidence>
<dbReference type="Proteomes" id="UP001217089">
    <property type="component" value="Unassembled WGS sequence"/>
</dbReference>
<dbReference type="Pfam" id="PF04597">
    <property type="entry name" value="Ribophorin_I"/>
    <property type="match status" value="1"/>
</dbReference>
<comment type="subcellular location">
    <subcellularLocation>
        <location evidence="2 11">Endoplasmic reticulum membrane</location>
        <topology evidence="2 11">Single-pass type I membrane protein</topology>
    </subcellularLocation>
</comment>
<protein>
    <recommendedName>
        <fullName evidence="5 11">Dolichyl-diphosphooligosaccharide--protein glycosyltransferase subunit 1</fullName>
    </recommendedName>
</protein>
<keyword evidence="7" id="KW-0732">Signal</keyword>
<dbReference type="PANTHER" id="PTHR21049">
    <property type="entry name" value="RIBOPHORIN I"/>
    <property type="match status" value="1"/>
</dbReference>
<dbReference type="EMBL" id="JARBDR010000918">
    <property type="protein sequence ID" value="KAJ8301489.1"/>
    <property type="molecule type" value="Genomic_DNA"/>
</dbReference>
<evidence type="ECO:0000256" key="7">
    <source>
        <dbReference type="ARBA" id="ARBA00022729"/>
    </source>
</evidence>
<evidence type="ECO:0000256" key="6">
    <source>
        <dbReference type="ARBA" id="ARBA00022692"/>
    </source>
</evidence>
<dbReference type="InterPro" id="IPR007676">
    <property type="entry name" value="Ribophorin_I"/>
</dbReference>
<keyword evidence="6 11" id="KW-0812">Transmembrane</keyword>
<comment type="subunit">
    <text evidence="11">Component of the oligosaccharyltransferase (OST) complex.</text>
</comment>
<evidence type="ECO:0000256" key="4">
    <source>
        <dbReference type="ARBA" id="ARBA00008905"/>
    </source>
</evidence>
<evidence type="ECO:0000256" key="8">
    <source>
        <dbReference type="ARBA" id="ARBA00022824"/>
    </source>
</evidence>
<organism evidence="12 13">
    <name type="scientific">Tegillarca granosa</name>
    <name type="common">Malaysian cockle</name>
    <name type="synonym">Anadara granosa</name>
    <dbReference type="NCBI Taxonomy" id="220873"/>
    <lineage>
        <taxon>Eukaryota</taxon>
        <taxon>Metazoa</taxon>
        <taxon>Spiralia</taxon>
        <taxon>Lophotrochozoa</taxon>
        <taxon>Mollusca</taxon>
        <taxon>Bivalvia</taxon>
        <taxon>Autobranchia</taxon>
        <taxon>Pteriomorphia</taxon>
        <taxon>Arcoida</taxon>
        <taxon>Arcoidea</taxon>
        <taxon>Arcidae</taxon>
        <taxon>Tegillarca</taxon>
    </lineage>
</organism>